<name>A0ABT0DMY6_9HYPH</name>
<feature type="signal peptide" evidence="1">
    <location>
        <begin position="1"/>
        <end position="23"/>
    </location>
</feature>
<keyword evidence="3" id="KW-1185">Reference proteome</keyword>
<feature type="chain" id="PRO_5046978519" evidence="1">
    <location>
        <begin position="24"/>
        <end position="100"/>
    </location>
</feature>
<evidence type="ECO:0000256" key="1">
    <source>
        <dbReference type="SAM" id="SignalP"/>
    </source>
</evidence>
<sequence length="100" mass="10908">MRKLILATATLGILGAAGGMAHADPQYRGAYYGPGYGSSVYEGRNVYVAPDGPVVYSNGYVRTVRPMGPSYGYQPTYADPWYQPGDQAIINQERANQRSR</sequence>
<evidence type="ECO:0000313" key="3">
    <source>
        <dbReference type="Proteomes" id="UP001202867"/>
    </source>
</evidence>
<organism evidence="2 3">
    <name type="scientific">Ancylobacter koreensis</name>
    <dbReference type="NCBI Taxonomy" id="266121"/>
    <lineage>
        <taxon>Bacteria</taxon>
        <taxon>Pseudomonadati</taxon>
        <taxon>Pseudomonadota</taxon>
        <taxon>Alphaproteobacteria</taxon>
        <taxon>Hyphomicrobiales</taxon>
        <taxon>Xanthobacteraceae</taxon>
        <taxon>Ancylobacter</taxon>
    </lineage>
</organism>
<proteinExistence type="predicted"/>
<reference evidence="3" key="2">
    <citation type="submission" date="2023-07" db="EMBL/GenBank/DDBJ databases">
        <title>Ancylobacter moscoviensis sp. nov., facultatively methylotrophic bacteria from activated sludge and the reclassification of Starkeya novella (Starkey 1934) Kelly et al. 2000 as Ancylobacter novellus comb. nov., Starkeya koreensis Im et al. 2006 as Ancylobacter koreensis comb.nov., Angulomicrobium tetraedrale Vasil'eva et al. 1986 as Ancylobacter tetraedralis comb. nov., Angulomicrobium amanitiforme Fritz et al. 2004 as Ancylobacter amanitiformis comb. nov. and Methylorhabdus multivorans Doronina et al. 1996 as Ancylobacter multivorans comb. nov. and emended description of the genus Ancylobacter.</title>
        <authorList>
            <person name="Doronina N."/>
            <person name="Chemodurova A."/>
            <person name="Grouzdev D."/>
            <person name="Koziaeva V."/>
            <person name="Shi W."/>
            <person name="Wu L."/>
            <person name="Kaparullina E."/>
        </authorList>
    </citation>
    <scope>NUCLEOTIDE SEQUENCE [LARGE SCALE GENOMIC DNA]</scope>
    <source>
        <strain evidence="3">Jip08</strain>
    </source>
</reference>
<evidence type="ECO:0000313" key="2">
    <source>
        <dbReference type="EMBL" id="MCK0208638.1"/>
    </source>
</evidence>
<dbReference type="EMBL" id="JALKCG010000003">
    <property type="protein sequence ID" value="MCK0208638.1"/>
    <property type="molecule type" value="Genomic_DNA"/>
</dbReference>
<dbReference type="Proteomes" id="UP001202867">
    <property type="component" value="Unassembled WGS sequence"/>
</dbReference>
<protein>
    <submittedName>
        <fullName evidence="2">Uncharacterized protein</fullName>
    </submittedName>
</protein>
<comment type="caution">
    <text evidence="2">The sequence shown here is derived from an EMBL/GenBank/DDBJ whole genome shotgun (WGS) entry which is preliminary data.</text>
</comment>
<reference evidence="2 3" key="1">
    <citation type="submission" date="2022-04" db="EMBL/GenBank/DDBJ databases">
        <authorList>
            <person name="Grouzdev D.S."/>
            <person name="Pantiukh K.S."/>
            <person name="Krutkina M.S."/>
        </authorList>
    </citation>
    <scope>NUCLEOTIDE SEQUENCE [LARGE SCALE GENOMIC DNA]</scope>
    <source>
        <strain evidence="2 3">Jip08</strain>
    </source>
</reference>
<accession>A0ABT0DMY6</accession>
<keyword evidence="1" id="KW-0732">Signal</keyword>
<gene>
    <name evidence="2" type="ORF">MWN33_11410</name>
</gene>
<dbReference type="RefSeq" id="WP_247200711.1">
    <property type="nucleotide sequence ID" value="NZ_JALKCG010000003.1"/>
</dbReference>